<evidence type="ECO:0000259" key="2">
    <source>
        <dbReference type="Pfam" id="PF12215"/>
    </source>
</evidence>
<dbReference type="InterPro" id="IPR024462">
    <property type="entry name" value="GH116_N"/>
</dbReference>
<dbReference type="InterPro" id="IPR008928">
    <property type="entry name" value="6-hairpin_glycosidase_sf"/>
</dbReference>
<dbReference type="Pfam" id="PF12215">
    <property type="entry name" value="Glyco_hydr_116N"/>
    <property type="match status" value="1"/>
</dbReference>
<dbReference type="GO" id="GO:0005975">
    <property type="term" value="P:carbohydrate metabolic process"/>
    <property type="evidence" value="ECO:0007669"/>
    <property type="project" value="InterPro"/>
</dbReference>
<dbReference type="Pfam" id="PF04685">
    <property type="entry name" value="DUF608"/>
    <property type="match status" value="1"/>
</dbReference>
<accession>A0A0F9SMQ9</accession>
<dbReference type="PANTHER" id="PTHR12654:SF0">
    <property type="entry name" value="NON-LYSOSOMAL GLUCOSYLCERAMIDASE"/>
    <property type="match status" value="1"/>
</dbReference>
<dbReference type="GO" id="GO:0004553">
    <property type="term" value="F:hydrolase activity, hydrolyzing O-glycosyl compounds"/>
    <property type="evidence" value="ECO:0007669"/>
    <property type="project" value="InterPro"/>
</dbReference>
<dbReference type="InterPro" id="IPR012341">
    <property type="entry name" value="6hp_glycosidase-like_sf"/>
</dbReference>
<dbReference type="InterPro" id="IPR006775">
    <property type="entry name" value="GH116_catalytic"/>
</dbReference>
<protein>
    <recommendedName>
        <fullName evidence="4">Glycosyl-hydrolase family 116 catalytic region domain-containing protein</fullName>
    </recommendedName>
</protein>
<sequence>MPKDPFLYTGEFTNEISFPLGGIGTGSIGLAGNGRLIDWEIFNRPSKGSYNGFTHFAIRAEARGKVLDTRVLQGDLHPPYQGSGSAGFQGVGFGPSANTMAGVPHFKSVDFRGEFPVAQLDFKGTRFPGKIRQTSFNPLIPLNDTDSGIPAAFFEFAITNTTRKAITYTLFGSLANPHIAKDLNRVSTVGGKTLLHLTSTAHKKSSAAYGEMTLATDAKDVSFQEYWFAGAWFDQLEVYWRDIAAGGKLKNRRLTPAAARGNNEGMLAAHIRIAPGKTKRVRFVITWNFPNCENYWDGGAADRAKKCCVSETWKNYYATLWKDSKDSAGYALKNWGRLFDQTMVFKNALMASDLPAAALEAVSANLAIMKTATVMRLQDGTLYGWEGLCATTGCCEGSCEHVWNYTQAIPFLFPKLERSMREADYVHNIGANGEMQFRIKLPLGSGRGDFRPCADGQFGGVMKLYRDWKISGDDDWLAELWPLVRKSIRFAWAKTNIDQWDPDKTGVLWGRQHHTLDVELFGPNAWLTGYYLGALKAGAEMAEYLGDAKSAKEFAGLFEKGKEWADKNLFNGRWYHQQIDLNDKSIVDKFTKGASYAGAYWDAEHGEIKYQIGEGIEIDQVIAQWHANLYGLGEVLDRKQVRSSLKWLFESNFRPTMREYFNACRLYCLNDEGGLVIAHWPDDVYRPYIPIPYAGETQNGYEWAACIHMIQAGLVKEGMTCVKAIRDRYDGRKRNPWNEIECGNNYARSMASYSLLNAFSGFEFDAPHAMIGFTPIRKVRGRFRCFWSLDSGWGEFEQSATVAELRILSGKLKLKTFRLGKLGKKSVKSVQLAGKAIPFTLDGADIKLKRTVRVKEGQTLRVKLG</sequence>
<dbReference type="Gene3D" id="1.50.10.10">
    <property type="match status" value="1"/>
</dbReference>
<feature type="domain" description="Glycosyl-hydrolase family 116 N-terminal" evidence="2">
    <location>
        <begin position="18"/>
        <end position="337"/>
    </location>
</feature>
<organism evidence="3">
    <name type="scientific">marine sediment metagenome</name>
    <dbReference type="NCBI Taxonomy" id="412755"/>
    <lineage>
        <taxon>unclassified sequences</taxon>
        <taxon>metagenomes</taxon>
        <taxon>ecological metagenomes</taxon>
    </lineage>
</organism>
<name>A0A0F9SMQ9_9ZZZZ</name>
<dbReference type="SUPFAM" id="SSF48208">
    <property type="entry name" value="Six-hairpin glycosidases"/>
    <property type="match status" value="1"/>
</dbReference>
<dbReference type="PANTHER" id="PTHR12654">
    <property type="entry name" value="BILE ACID BETA-GLUCOSIDASE-RELATED"/>
    <property type="match status" value="1"/>
</dbReference>
<gene>
    <name evidence="3" type="ORF">LCGC14_0431910</name>
</gene>
<dbReference type="AlphaFoldDB" id="A0A0F9SMQ9"/>
<evidence type="ECO:0000313" key="3">
    <source>
        <dbReference type="EMBL" id="KKN70325.1"/>
    </source>
</evidence>
<dbReference type="InterPro" id="IPR052566">
    <property type="entry name" value="Non-lysos_glucosylceramidase"/>
</dbReference>
<evidence type="ECO:0000259" key="1">
    <source>
        <dbReference type="Pfam" id="PF04685"/>
    </source>
</evidence>
<proteinExistence type="predicted"/>
<feature type="domain" description="Glycosyl-hydrolase family 116 catalytic region" evidence="1">
    <location>
        <begin position="455"/>
        <end position="754"/>
    </location>
</feature>
<evidence type="ECO:0008006" key="4">
    <source>
        <dbReference type="Google" id="ProtNLM"/>
    </source>
</evidence>
<comment type="caution">
    <text evidence="3">The sequence shown here is derived from an EMBL/GenBank/DDBJ whole genome shotgun (WGS) entry which is preliminary data.</text>
</comment>
<dbReference type="EMBL" id="LAZR01000405">
    <property type="protein sequence ID" value="KKN70325.1"/>
    <property type="molecule type" value="Genomic_DNA"/>
</dbReference>
<reference evidence="3" key="1">
    <citation type="journal article" date="2015" name="Nature">
        <title>Complex archaea that bridge the gap between prokaryotes and eukaryotes.</title>
        <authorList>
            <person name="Spang A."/>
            <person name="Saw J.H."/>
            <person name="Jorgensen S.L."/>
            <person name="Zaremba-Niedzwiedzka K."/>
            <person name="Martijn J."/>
            <person name="Lind A.E."/>
            <person name="van Eijk R."/>
            <person name="Schleper C."/>
            <person name="Guy L."/>
            <person name="Ettema T.J."/>
        </authorList>
    </citation>
    <scope>NUCLEOTIDE SEQUENCE</scope>
</reference>